<feature type="compositionally biased region" description="Polar residues" evidence="1">
    <location>
        <begin position="183"/>
        <end position="198"/>
    </location>
</feature>
<keyword evidence="4" id="KW-1185">Reference proteome</keyword>
<feature type="compositionally biased region" description="Polar residues" evidence="1">
    <location>
        <begin position="1"/>
        <end position="11"/>
    </location>
</feature>
<dbReference type="AlphaFoldDB" id="A0A5J5EDW4"/>
<dbReference type="Proteomes" id="UP000326924">
    <property type="component" value="Unassembled WGS sequence"/>
</dbReference>
<comment type="caution">
    <text evidence="3">The sequence shown here is derived from an EMBL/GenBank/DDBJ whole genome shotgun (WGS) entry which is preliminary data.</text>
</comment>
<keyword evidence="2" id="KW-0812">Transmembrane</keyword>
<feature type="compositionally biased region" description="Low complexity" evidence="1">
    <location>
        <begin position="45"/>
        <end position="61"/>
    </location>
</feature>
<keyword evidence="2" id="KW-1133">Transmembrane helix</keyword>
<feature type="compositionally biased region" description="Polar residues" evidence="1">
    <location>
        <begin position="63"/>
        <end position="79"/>
    </location>
</feature>
<dbReference type="InParanoid" id="A0A5J5EDW4"/>
<evidence type="ECO:0000313" key="3">
    <source>
        <dbReference type="EMBL" id="KAA8893443.1"/>
    </source>
</evidence>
<sequence>MSTTPDPTQRVQHIMPTSAKGSQRTSPAPIHSATNSGPSTPLPGRVSSRPSTRRSTPVRTSGAAPTTASPKSQPSTQGASAELSDDMLVPPPPHGKPSYREYDDKAAPSLVTASMHPLGDMPSAKALEATKRPYAFQPKKKTKGKAGANGNSAAGRDGRPGQAGQAKTTTPSATNTAPPSDVSARTSGSPSAPASQVATPKPPPPNPWINGNAPSSKTPQGRQRLSLVVEAAVHRSTITGNGDMGRAIKKLYQESLANEGLAELLDAVLAQKATPEQFQYFQTIARQAREAPDTSDADAPMSTEQAGGEISMEQVDVNNEAKPTSEVVNGKAENGNIASISQSKLHEAGKVLNALHQVLSLRPRTPVKTMQYLLCKKPLHLLLLLLLRLLLLLLLLRSRSIHPSAQSCPLMRN</sequence>
<feature type="compositionally biased region" description="Low complexity" evidence="1">
    <location>
        <begin position="168"/>
        <end position="180"/>
    </location>
</feature>
<feature type="compositionally biased region" description="Low complexity" evidence="1">
    <location>
        <begin position="145"/>
        <end position="155"/>
    </location>
</feature>
<reference evidence="3 4" key="1">
    <citation type="submission" date="2019-09" db="EMBL/GenBank/DDBJ databases">
        <title>Draft genome of the ectomycorrhizal ascomycete Sphaerosporella brunnea.</title>
        <authorList>
            <consortium name="DOE Joint Genome Institute"/>
            <person name="Benucci G.M."/>
            <person name="Marozzi G."/>
            <person name="Antonielli L."/>
            <person name="Sanchez S."/>
            <person name="Marco P."/>
            <person name="Wang X."/>
            <person name="Falini L.B."/>
            <person name="Barry K."/>
            <person name="Haridas S."/>
            <person name="Lipzen A."/>
            <person name="Labutti K."/>
            <person name="Grigoriev I.V."/>
            <person name="Murat C."/>
            <person name="Martin F."/>
            <person name="Albertini E."/>
            <person name="Donnini D."/>
            <person name="Bonito G."/>
        </authorList>
    </citation>
    <scope>NUCLEOTIDE SEQUENCE [LARGE SCALE GENOMIC DNA]</scope>
    <source>
        <strain evidence="3 4">Sb_GMNB300</strain>
    </source>
</reference>
<protein>
    <submittedName>
        <fullName evidence="3">Uncharacterized protein</fullName>
    </submittedName>
</protein>
<organism evidence="3 4">
    <name type="scientific">Sphaerosporella brunnea</name>
    <dbReference type="NCBI Taxonomy" id="1250544"/>
    <lineage>
        <taxon>Eukaryota</taxon>
        <taxon>Fungi</taxon>
        <taxon>Dikarya</taxon>
        <taxon>Ascomycota</taxon>
        <taxon>Pezizomycotina</taxon>
        <taxon>Pezizomycetes</taxon>
        <taxon>Pezizales</taxon>
        <taxon>Pyronemataceae</taxon>
        <taxon>Sphaerosporella</taxon>
    </lineage>
</organism>
<feature type="region of interest" description="Disordered" evidence="1">
    <location>
        <begin position="1"/>
        <end position="224"/>
    </location>
</feature>
<evidence type="ECO:0000313" key="4">
    <source>
        <dbReference type="Proteomes" id="UP000326924"/>
    </source>
</evidence>
<evidence type="ECO:0000256" key="2">
    <source>
        <dbReference type="SAM" id="Phobius"/>
    </source>
</evidence>
<name>A0A5J5EDW4_9PEZI</name>
<dbReference type="EMBL" id="VXIS01000442">
    <property type="protein sequence ID" value="KAA8893443.1"/>
    <property type="molecule type" value="Genomic_DNA"/>
</dbReference>
<evidence type="ECO:0000256" key="1">
    <source>
        <dbReference type="SAM" id="MobiDB-lite"/>
    </source>
</evidence>
<feature type="transmembrane region" description="Helical" evidence="2">
    <location>
        <begin position="379"/>
        <end position="396"/>
    </location>
</feature>
<gene>
    <name evidence="3" type="ORF">FN846DRAFT_528564</name>
</gene>
<dbReference type="OrthoDB" id="5876363at2759"/>
<feature type="compositionally biased region" description="Polar residues" evidence="1">
    <location>
        <begin position="19"/>
        <end position="39"/>
    </location>
</feature>
<keyword evidence="2" id="KW-0472">Membrane</keyword>
<accession>A0A5J5EDW4</accession>
<proteinExistence type="predicted"/>